<name>A0A839A2A5_9LACT</name>
<evidence type="ECO:0000256" key="1">
    <source>
        <dbReference type="ARBA" id="ARBA00008520"/>
    </source>
</evidence>
<dbReference type="GO" id="GO:0042956">
    <property type="term" value="P:maltodextrin transmembrane transport"/>
    <property type="evidence" value="ECO:0007669"/>
    <property type="project" value="TreeGrafter"/>
</dbReference>
<keyword evidence="2 5" id="KW-0813">Transport</keyword>
<dbReference type="GO" id="GO:1901982">
    <property type="term" value="F:maltose binding"/>
    <property type="evidence" value="ECO:0007669"/>
    <property type="project" value="TreeGrafter"/>
</dbReference>
<dbReference type="AlphaFoldDB" id="A0A839A2A5"/>
<dbReference type="InterPro" id="IPR006060">
    <property type="entry name" value="Maltose/Cyclodextrin-bd"/>
</dbReference>
<organism evidence="6 7">
    <name type="scientific">Ruoffia halotolerans</name>
    <dbReference type="NCBI Taxonomy" id="2748684"/>
    <lineage>
        <taxon>Bacteria</taxon>
        <taxon>Bacillati</taxon>
        <taxon>Bacillota</taxon>
        <taxon>Bacilli</taxon>
        <taxon>Lactobacillales</taxon>
        <taxon>Aerococcaceae</taxon>
        <taxon>Ruoffia</taxon>
    </lineage>
</organism>
<dbReference type="GO" id="GO:0015144">
    <property type="term" value="F:carbohydrate transmembrane transporter activity"/>
    <property type="evidence" value="ECO:0007669"/>
    <property type="project" value="InterPro"/>
</dbReference>
<comment type="similarity">
    <text evidence="1 5">Belongs to the bacterial solute-binding protein 1 family.</text>
</comment>
<evidence type="ECO:0000256" key="4">
    <source>
        <dbReference type="ARBA" id="ARBA00022729"/>
    </source>
</evidence>
<accession>A0A839A2A5</accession>
<keyword evidence="5" id="KW-0472">Membrane</keyword>
<dbReference type="PANTHER" id="PTHR30061">
    <property type="entry name" value="MALTOSE-BINDING PERIPLASMIC PROTEIN"/>
    <property type="match status" value="1"/>
</dbReference>
<evidence type="ECO:0000313" key="6">
    <source>
        <dbReference type="EMBL" id="MBA5728249.1"/>
    </source>
</evidence>
<keyword evidence="4" id="KW-0732">Signal</keyword>
<comment type="caution">
    <text evidence="6">The sequence shown here is derived from an EMBL/GenBank/DDBJ whole genome shotgun (WGS) entry which is preliminary data.</text>
</comment>
<sequence length="415" mass="45290">MKFDWKKIITGATTAILGASFAASVLLPAQEVLAQEETLIVSAAGHYDYVIENIEAFEEEHGVSVEVWDTDMFEVLDGLALDGPAGTGADVVIAPYDRIGSLSMQGLIQPVTLNEDAGYDETDQQQVTMDGQIYGAPTVIEALVMFYNTELLDAAPETFEELEAISQDERFAFEGEEGRNVGFLTNWVDFYMTYGLLAGYGGYVFGEDGTNTEDIGLNSEGAIEAIEYATNWYQNTWPQGMLDITSATDFINQSFMEGKTAAVITGPWMANDFNASGIPYATTTIPTLPNGEEYKPFGGGKAWAISAFTEKTELAQEFLNWVTSEEQQTIMYERLGEVPANQVAREQAAQSDSELTAAVIDVYENAVPMPKIPQMAEVWVGAESLMFDAASGTKTAEESANDAVELITQTIQQNY</sequence>
<keyword evidence="3 5" id="KW-0762">Sugar transport</keyword>
<evidence type="ECO:0000256" key="2">
    <source>
        <dbReference type="ARBA" id="ARBA00022448"/>
    </source>
</evidence>
<dbReference type="EMBL" id="JACAOA010000001">
    <property type="protein sequence ID" value="MBA5728249.1"/>
    <property type="molecule type" value="Genomic_DNA"/>
</dbReference>
<dbReference type="Proteomes" id="UP000571018">
    <property type="component" value="Unassembled WGS sequence"/>
</dbReference>
<keyword evidence="5" id="KW-1003">Cell membrane</keyword>
<evidence type="ECO:0000256" key="5">
    <source>
        <dbReference type="RuleBase" id="RU365005"/>
    </source>
</evidence>
<dbReference type="InterPro" id="IPR006059">
    <property type="entry name" value="SBP"/>
</dbReference>
<gene>
    <name evidence="6" type="ORF">HW423_00400</name>
</gene>
<dbReference type="PRINTS" id="PR00181">
    <property type="entry name" value="MALTOSEBP"/>
</dbReference>
<proteinExistence type="inferred from homology"/>
<keyword evidence="5" id="KW-0449">Lipoprotein</keyword>
<protein>
    <recommendedName>
        <fullName evidence="5">Maltodextrin-binding protein</fullName>
    </recommendedName>
</protein>
<evidence type="ECO:0000256" key="3">
    <source>
        <dbReference type="ARBA" id="ARBA00022597"/>
    </source>
</evidence>
<dbReference type="GO" id="GO:0055052">
    <property type="term" value="C:ATP-binding cassette (ABC) transporter complex, substrate-binding subunit-containing"/>
    <property type="evidence" value="ECO:0007669"/>
    <property type="project" value="TreeGrafter"/>
</dbReference>
<dbReference type="RefSeq" id="WP_218929988.1">
    <property type="nucleotide sequence ID" value="NZ_JACAOA010000001.1"/>
</dbReference>
<dbReference type="Gene3D" id="3.40.190.10">
    <property type="entry name" value="Periplasmic binding protein-like II"/>
    <property type="match status" value="2"/>
</dbReference>
<evidence type="ECO:0000313" key="7">
    <source>
        <dbReference type="Proteomes" id="UP000571018"/>
    </source>
</evidence>
<keyword evidence="7" id="KW-1185">Reference proteome</keyword>
<dbReference type="PANTHER" id="PTHR30061:SF50">
    <property type="entry name" value="MALTOSE_MALTODEXTRIN-BINDING PERIPLASMIC PROTEIN"/>
    <property type="match status" value="1"/>
</dbReference>
<dbReference type="GO" id="GO:0015768">
    <property type="term" value="P:maltose transport"/>
    <property type="evidence" value="ECO:0007669"/>
    <property type="project" value="TreeGrafter"/>
</dbReference>
<reference evidence="6 7" key="1">
    <citation type="submission" date="2020-06" db="EMBL/GenBank/DDBJ databases">
        <title>Reclassification of Facklamia ignava, Facklamia soureckii and Facklami tabacinasalis as Falseniella iganva gen. nov., comb. nov., Hutsoniella ignava gen. nov., comb. nov., and Ruoffia tabacinasalis gen. nov., comb. nov and description of Ruoffia haltotolerans sp. nov., isolated from hypersaline Inland Sea of Qatar.</title>
        <authorList>
            <person name="Fotedar R."/>
            <person name="Sankaranarayanan K."/>
            <person name="Lawson P."/>
            <person name="Caldwell M."/>
            <person name="Zeyara A."/>
            <person name="Al Malki A."/>
            <person name="Ali M."/>
        </authorList>
    </citation>
    <scope>NUCLEOTIDE SEQUENCE [LARGE SCALE GENOMIC DNA]</scope>
    <source>
        <strain evidence="6 7">INB8</strain>
    </source>
</reference>
<comment type="subcellular location">
    <subcellularLocation>
        <location evidence="5">Cell membrane</location>
        <topology evidence="5">Lipid-anchor</topology>
    </subcellularLocation>
</comment>
<dbReference type="Pfam" id="PF13416">
    <property type="entry name" value="SBP_bac_8"/>
    <property type="match status" value="1"/>
</dbReference>
<dbReference type="SUPFAM" id="SSF53850">
    <property type="entry name" value="Periplasmic binding protein-like II"/>
    <property type="match status" value="1"/>
</dbReference>